<dbReference type="Gene3D" id="3.40.50.150">
    <property type="entry name" value="Vaccinia Virus protein VP39"/>
    <property type="match status" value="1"/>
</dbReference>
<organism evidence="5 6">
    <name type="scientific">Geodia barretti</name>
    <name type="common">Barrett's horny sponge</name>
    <dbReference type="NCBI Taxonomy" id="519541"/>
    <lineage>
        <taxon>Eukaryota</taxon>
        <taxon>Metazoa</taxon>
        <taxon>Porifera</taxon>
        <taxon>Demospongiae</taxon>
        <taxon>Heteroscleromorpha</taxon>
        <taxon>Tetractinellida</taxon>
        <taxon>Astrophorina</taxon>
        <taxon>Geodiidae</taxon>
        <taxon>Geodia</taxon>
    </lineage>
</organism>
<dbReference type="PROSITE" id="PS51608">
    <property type="entry name" value="SAM_MT_UBIE"/>
    <property type="match status" value="1"/>
</dbReference>
<dbReference type="Pfam" id="PF01209">
    <property type="entry name" value="Ubie_methyltran"/>
    <property type="match status" value="1"/>
</dbReference>
<dbReference type="InterPro" id="IPR029063">
    <property type="entry name" value="SAM-dependent_MTases_sf"/>
</dbReference>
<gene>
    <name evidence="5" type="ORF">GBAR_LOCUS12244</name>
</gene>
<dbReference type="GO" id="GO:0032259">
    <property type="term" value="P:methylation"/>
    <property type="evidence" value="ECO:0007669"/>
    <property type="project" value="UniProtKB-KW"/>
</dbReference>
<dbReference type="Proteomes" id="UP001174909">
    <property type="component" value="Unassembled WGS sequence"/>
</dbReference>
<keyword evidence="3" id="KW-0949">S-adenosyl-L-methionine</keyword>
<keyword evidence="2" id="KW-0808">Transferase</keyword>
<dbReference type="EMBL" id="CASHTH010001830">
    <property type="protein sequence ID" value="CAI8020461.1"/>
    <property type="molecule type" value="Genomic_DNA"/>
</dbReference>
<dbReference type="GO" id="GO:0042181">
    <property type="term" value="P:ketone biosynthetic process"/>
    <property type="evidence" value="ECO:0007669"/>
    <property type="project" value="UniProtKB-ARBA"/>
</dbReference>
<evidence type="ECO:0000256" key="3">
    <source>
        <dbReference type="ARBA" id="ARBA00022691"/>
    </source>
</evidence>
<keyword evidence="1 5" id="KW-0489">Methyltransferase</keyword>
<reference evidence="5" key="1">
    <citation type="submission" date="2023-03" db="EMBL/GenBank/DDBJ databases">
        <authorList>
            <person name="Steffen K."/>
            <person name="Cardenas P."/>
        </authorList>
    </citation>
    <scope>NUCLEOTIDE SEQUENCE</scope>
</reference>
<comment type="caution">
    <text evidence="5">The sequence shown here is derived from an EMBL/GenBank/DDBJ whole genome shotgun (WGS) entry which is preliminary data.</text>
</comment>
<keyword evidence="6" id="KW-1185">Reference proteome</keyword>
<dbReference type="GO" id="GO:0008168">
    <property type="term" value="F:methyltransferase activity"/>
    <property type="evidence" value="ECO:0007669"/>
    <property type="project" value="UniProtKB-KW"/>
</dbReference>
<proteinExistence type="predicted"/>
<accession>A0AA35S1H3</accession>
<dbReference type="NCBIfam" id="TIGR01934">
    <property type="entry name" value="MenG_MenH_UbiE"/>
    <property type="match status" value="1"/>
</dbReference>
<dbReference type="InterPro" id="IPR023576">
    <property type="entry name" value="UbiE/COQ5_MeTrFase_CS"/>
</dbReference>
<name>A0AA35S1H3_GEOBA</name>
<evidence type="ECO:0000313" key="6">
    <source>
        <dbReference type="Proteomes" id="UP001174909"/>
    </source>
</evidence>
<dbReference type="PROSITE" id="PS01184">
    <property type="entry name" value="UBIE_2"/>
    <property type="match status" value="1"/>
</dbReference>
<dbReference type="CDD" id="cd02440">
    <property type="entry name" value="AdoMet_MTases"/>
    <property type="match status" value="1"/>
</dbReference>
<dbReference type="AlphaFoldDB" id="A0AA35S1H3"/>
<sequence>MNTLMTGGMHHRWKRRTAQLTARGLTGPALDIATGTGDLAFCLARQDGINTALGVDLLPAMIALAQDKKKNTGTPAKVDFALGDALALPFEDGSFVCATAGFSLRNMPDLPAAIAEMARVVRPGGRVTTLELSPMSPGLKATLFRMYFHRVVPLVGQIVAGERTAYTYLPQSVDYFLQADRLSDLFGDVGLVDVSFQKLGFGTVAIHQGTKPTP</sequence>
<protein>
    <submittedName>
        <fullName evidence="5">Demethylmenaquinone methyltransferase</fullName>
    </submittedName>
</protein>
<dbReference type="SUPFAM" id="SSF53335">
    <property type="entry name" value="S-adenosyl-L-methionine-dependent methyltransferases"/>
    <property type="match status" value="1"/>
</dbReference>
<evidence type="ECO:0000256" key="4">
    <source>
        <dbReference type="ARBA" id="ARBA00046387"/>
    </source>
</evidence>
<evidence type="ECO:0000256" key="1">
    <source>
        <dbReference type="ARBA" id="ARBA00022603"/>
    </source>
</evidence>
<comment type="subunit">
    <text evidence="4">Component of a multi-subunit COQ enzyme complex, composed of at least COQ3, COQ4, COQ5, COQ6, COQ7 and COQ9. Interacts with PYURF; the interaction is direct, stabilizes COQ5 protein and associates PYURF with COQ enzyme complex.</text>
</comment>
<dbReference type="InterPro" id="IPR004033">
    <property type="entry name" value="UbiE/COQ5_MeTrFase"/>
</dbReference>
<evidence type="ECO:0000313" key="5">
    <source>
        <dbReference type="EMBL" id="CAI8020461.1"/>
    </source>
</evidence>
<dbReference type="PANTHER" id="PTHR43591:SF24">
    <property type="entry name" value="2-METHOXY-6-POLYPRENYL-1,4-BENZOQUINOL METHYLASE, MITOCHONDRIAL"/>
    <property type="match status" value="1"/>
</dbReference>
<evidence type="ECO:0000256" key="2">
    <source>
        <dbReference type="ARBA" id="ARBA00022679"/>
    </source>
</evidence>
<dbReference type="PANTHER" id="PTHR43591">
    <property type="entry name" value="METHYLTRANSFERASE"/>
    <property type="match status" value="1"/>
</dbReference>